<feature type="transmembrane region" description="Helical" evidence="6">
    <location>
        <begin position="171"/>
        <end position="194"/>
    </location>
</feature>
<keyword evidence="4 6" id="KW-0472">Membrane</keyword>
<keyword evidence="3 6" id="KW-1133">Transmembrane helix</keyword>
<keyword evidence="8" id="KW-1185">Reference proteome</keyword>
<accession>A0A0L0DAE9</accession>
<feature type="transmembrane region" description="Helical" evidence="6">
    <location>
        <begin position="234"/>
        <end position="256"/>
    </location>
</feature>
<feature type="region of interest" description="Disordered" evidence="5">
    <location>
        <begin position="146"/>
        <end position="165"/>
    </location>
</feature>
<feature type="transmembrane region" description="Helical" evidence="6">
    <location>
        <begin position="303"/>
        <end position="320"/>
    </location>
</feature>
<dbReference type="InterPro" id="IPR003689">
    <property type="entry name" value="ZIP"/>
</dbReference>
<organism evidence="7 8">
    <name type="scientific">Thecamonas trahens ATCC 50062</name>
    <dbReference type="NCBI Taxonomy" id="461836"/>
    <lineage>
        <taxon>Eukaryota</taxon>
        <taxon>Apusozoa</taxon>
        <taxon>Apusomonadida</taxon>
        <taxon>Apusomonadidae</taxon>
        <taxon>Thecamonas</taxon>
    </lineage>
</organism>
<feature type="transmembrane region" description="Helical" evidence="6">
    <location>
        <begin position="80"/>
        <end position="102"/>
    </location>
</feature>
<evidence type="ECO:0000313" key="7">
    <source>
        <dbReference type="EMBL" id="KNC48273.1"/>
    </source>
</evidence>
<evidence type="ECO:0000256" key="6">
    <source>
        <dbReference type="SAM" id="Phobius"/>
    </source>
</evidence>
<feature type="transmembrane region" description="Helical" evidence="6">
    <location>
        <begin position="43"/>
        <end position="64"/>
    </location>
</feature>
<feature type="compositionally biased region" description="Basic and acidic residues" evidence="5">
    <location>
        <begin position="148"/>
        <end position="157"/>
    </location>
</feature>
<dbReference type="GO" id="GO:0016020">
    <property type="term" value="C:membrane"/>
    <property type="evidence" value="ECO:0007669"/>
    <property type="project" value="UniProtKB-SubCell"/>
</dbReference>
<feature type="transmembrane region" description="Helical" evidence="6">
    <location>
        <begin position="12"/>
        <end position="31"/>
    </location>
</feature>
<dbReference type="EMBL" id="GL349450">
    <property type="protein sequence ID" value="KNC48273.1"/>
    <property type="molecule type" value="Genomic_DNA"/>
</dbReference>
<comment type="subcellular location">
    <subcellularLocation>
        <location evidence="1">Membrane</location>
        <topology evidence="1">Multi-pass membrane protein</topology>
    </subcellularLocation>
</comment>
<evidence type="ECO:0000256" key="4">
    <source>
        <dbReference type="ARBA" id="ARBA00023136"/>
    </source>
</evidence>
<evidence type="ECO:0000313" key="8">
    <source>
        <dbReference type="Proteomes" id="UP000054408"/>
    </source>
</evidence>
<evidence type="ECO:0000256" key="3">
    <source>
        <dbReference type="ARBA" id="ARBA00022989"/>
    </source>
</evidence>
<keyword evidence="2 6" id="KW-0812">Transmembrane</keyword>
<name>A0A0L0DAE9_THETB</name>
<dbReference type="RefSeq" id="XP_013758840.1">
    <property type="nucleotide sequence ID" value="XM_013903386.1"/>
</dbReference>
<dbReference type="Proteomes" id="UP000054408">
    <property type="component" value="Unassembled WGS sequence"/>
</dbReference>
<dbReference type="PANTHER" id="PTHR11040">
    <property type="entry name" value="ZINC/IRON TRANSPORTER"/>
    <property type="match status" value="1"/>
</dbReference>
<dbReference type="GeneID" id="25564042"/>
<dbReference type="GO" id="GO:0005385">
    <property type="term" value="F:zinc ion transmembrane transporter activity"/>
    <property type="evidence" value="ECO:0007669"/>
    <property type="project" value="TreeGrafter"/>
</dbReference>
<dbReference type="AlphaFoldDB" id="A0A0L0DAE9"/>
<dbReference type="PANTHER" id="PTHR11040:SF44">
    <property type="entry name" value="PROTEIN ZNTC-RELATED"/>
    <property type="match status" value="1"/>
</dbReference>
<evidence type="ECO:0000256" key="1">
    <source>
        <dbReference type="ARBA" id="ARBA00004141"/>
    </source>
</evidence>
<dbReference type="Pfam" id="PF02535">
    <property type="entry name" value="Zip"/>
    <property type="match status" value="1"/>
</dbReference>
<proteinExistence type="predicted"/>
<evidence type="ECO:0000256" key="5">
    <source>
        <dbReference type="SAM" id="MobiDB-lite"/>
    </source>
</evidence>
<reference evidence="7 8" key="1">
    <citation type="submission" date="2010-05" db="EMBL/GenBank/DDBJ databases">
        <title>The Genome Sequence of Thecamonas trahens ATCC 50062.</title>
        <authorList>
            <consortium name="The Broad Institute Genome Sequencing Platform"/>
            <person name="Russ C."/>
            <person name="Cuomo C."/>
            <person name="Shea T."/>
            <person name="Young S.K."/>
            <person name="Zeng Q."/>
            <person name="Koehrsen M."/>
            <person name="Haas B."/>
            <person name="Borodovsky M."/>
            <person name="Guigo R."/>
            <person name="Alvarado L."/>
            <person name="Berlin A."/>
            <person name="Bochicchio J."/>
            <person name="Borenstein D."/>
            <person name="Chapman S."/>
            <person name="Chen Z."/>
            <person name="Freedman E."/>
            <person name="Gellesch M."/>
            <person name="Goldberg J."/>
            <person name="Griggs A."/>
            <person name="Gujja S."/>
            <person name="Heilman E."/>
            <person name="Heiman D."/>
            <person name="Hepburn T."/>
            <person name="Howarth C."/>
            <person name="Jen D."/>
            <person name="Larson L."/>
            <person name="Mehta T."/>
            <person name="Park D."/>
            <person name="Pearson M."/>
            <person name="Roberts A."/>
            <person name="Saif S."/>
            <person name="Shenoy N."/>
            <person name="Sisk P."/>
            <person name="Stolte C."/>
            <person name="Sykes S."/>
            <person name="Thomson T."/>
            <person name="Walk T."/>
            <person name="White J."/>
            <person name="Yandava C."/>
            <person name="Burger G."/>
            <person name="Gray M.W."/>
            <person name="Holland P.W.H."/>
            <person name="King N."/>
            <person name="Lang F.B.F."/>
            <person name="Roger A.J."/>
            <person name="Ruiz-Trillo I."/>
            <person name="Lander E."/>
            <person name="Nusbaum C."/>
        </authorList>
    </citation>
    <scope>NUCLEOTIDE SEQUENCE [LARGE SCALE GENOMIC DNA]</scope>
    <source>
        <strain evidence="7 8">ATCC 50062</strain>
    </source>
</reference>
<evidence type="ECO:0000256" key="2">
    <source>
        <dbReference type="ARBA" id="ARBA00022692"/>
    </source>
</evidence>
<sequence>MKFAQEEATAVGLALATGLLYAGGAAAPWMVRTKAGRGAGAGRLALANAAAAGAMLTLSLAHMWPEGLELLTDGDDSPRWAALLGGGLLVVGALIMMVADLIGHIGHDHSKCPAATAAAAAAGPVSAPLVGEASPLRFSPTINTLDLENGRADEPKTESVPQRKRSPRATLYAGTVGVCLHAIPAGVSLYVLALRALAPALLLAGAIAAHTGVVGFSTTLPLAMAHSKVTTADVLLVGVSALSNAIGVLLGILLPARLVRNTVFQGSVLTTAAGVLSAMAITHLLPDMVHVAPPSSSRFPTSFRVLLAAAIATALILAAFDP</sequence>
<gene>
    <name evidence="7" type="ORF">AMSG_04503</name>
</gene>
<feature type="transmembrane region" description="Helical" evidence="6">
    <location>
        <begin position="262"/>
        <end position="282"/>
    </location>
</feature>
<protein>
    <recommendedName>
        <fullName evidence="9">Zinc/iron permease</fullName>
    </recommendedName>
</protein>
<evidence type="ECO:0008006" key="9">
    <source>
        <dbReference type="Google" id="ProtNLM"/>
    </source>
</evidence>